<evidence type="ECO:0000313" key="2">
    <source>
        <dbReference type="EMBL" id="SDN38063.1"/>
    </source>
</evidence>
<evidence type="ECO:0000256" key="1">
    <source>
        <dbReference type="SAM" id="MobiDB-lite"/>
    </source>
</evidence>
<feature type="region of interest" description="Disordered" evidence="1">
    <location>
        <begin position="23"/>
        <end position="46"/>
    </location>
</feature>
<accession>A0A1H0AYF0</accession>
<dbReference type="RefSeq" id="WP_093660525.1">
    <property type="nucleotide sequence ID" value="NZ_CBDRGB010000013.1"/>
</dbReference>
<dbReference type="Proteomes" id="UP000199063">
    <property type="component" value="Unassembled WGS sequence"/>
</dbReference>
<dbReference type="InterPro" id="IPR015057">
    <property type="entry name" value="Rv2632c-like"/>
</dbReference>
<dbReference type="InterPro" id="IPR038070">
    <property type="entry name" value="Rv2632c-like_sf"/>
</dbReference>
<organism evidence="2 3">
    <name type="scientific">Streptomyces wuyuanensis</name>
    <dbReference type="NCBI Taxonomy" id="1196353"/>
    <lineage>
        <taxon>Bacteria</taxon>
        <taxon>Bacillati</taxon>
        <taxon>Actinomycetota</taxon>
        <taxon>Actinomycetes</taxon>
        <taxon>Kitasatosporales</taxon>
        <taxon>Streptomycetaceae</taxon>
        <taxon>Streptomyces</taxon>
    </lineage>
</organism>
<evidence type="ECO:0008006" key="4">
    <source>
        <dbReference type="Google" id="ProtNLM"/>
    </source>
</evidence>
<dbReference type="SUPFAM" id="SSF143212">
    <property type="entry name" value="Rv2632c-like"/>
    <property type="match status" value="1"/>
</dbReference>
<reference evidence="3" key="1">
    <citation type="submission" date="2016-10" db="EMBL/GenBank/DDBJ databases">
        <authorList>
            <person name="Varghese N."/>
            <person name="Submissions S."/>
        </authorList>
    </citation>
    <scope>NUCLEOTIDE SEQUENCE [LARGE SCALE GENOMIC DNA]</scope>
    <source>
        <strain evidence="3">CGMCC 4.7042</strain>
    </source>
</reference>
<name>A0A1H0AYF0_9ACTN</name>
<dbReference type="AlphaFoldDB" id="A0A1H0AYF0"/>
<dbReference type="STRING" id="1196353.SAMN05444921_125112"/>
<proteinExistence type="predicted"/>
<sequence>MTTQHWNIDLSFEEDGTRTACKASLTGPNAPGVEGKGIARRNPGDTPDAKIGEELAAARACSELAHELVGRAAADVESHTHRPADIGM</sequence>
<keyword evidence="3" id="KW-1185">Reference proteome</keyword>
<dbReference type="Pfam" id="PF08962">
    <property type="entry name" value="Rv2632c-like"/>
    <property type="match status" value="1"/>
</dbReference>
<protein>
    <recommendedName>
        <fullName evidence="4">DUF1876 domain-containing protein</fullName>
    </recommendedName>
</protein>
<gene>
    <name evidence="2" type="ORF">SAMN05444921_125112</name>
</gene>
<evidence type="ECO:0000313" key="3">
    <source>
        <dbReference type="Proteomes" id="UP000199063"/>
    </source>
</evidence>
<dbReference type="EMBL" id="FNHI01000025">
    <property type="protein sequence ID" value="SDN38063.1"/>
    <property type="molecule type" value="Genomic_DNA"/>
</dbReference>
<dbReference type="Gene3D" id="3.30.160.240">
    <property type="entry name" value="Rv1738"/>
    <property type="match status" value="1"/>
</dbReference>
<dbReference type="GeneID" id="40833279"/>
<dbReference type="OrthoDB" id="4828144at2"/>